<dbReference type="CDD" id="cd06581">
    <property type="entry name" value="TM_PBP1_LivM_like"/>
    <property type="match status" value="1"/>
</dbReference>
<evidence type="ECO:0000256" key="4">
    <source>
        <dbReference type="ARBA" id="ARBA00022989"/>
    </source>
</evidence>
<name>A0A398D149_9BACT</name>
<dbReference type="AlphaFoldDB" id="A0A398D149"/>
<evidence type="ECO:0000256" key="3">
    <source>
        <dbReference type="ARBA" id="ARBA00022692"/>
    </source>
</evidence>
<evidence type="ECO:0000256" key="1">
    <source>
        <dbReference type="ARBA" id="ARBA00004651"/>
    </source>
</evidence>
<keyword evidence="2" id="KW-1003">Cell membrane</keyword>
<evidence type="ECO:0000256" key="5">
    <source>
        <dbReference type="ARBA" id="ARBA00023136"/>
    </source>
</evidence>
<dbReference type="GO" id="GO:0015658">
    <property type="term" value="F:branched-chain amino acid transmembrane transporter activity"/>
    <property type="evidence" value="ECO:0007669"/>
    <property type="project" value="InterPro"/>
</dbReference>
<accession>A0A398D149</accession>
<dbReference type="PANTHER" id="PTHR30482">
    <property type="entry name" value="HIGH-AFFINITY BRANCHED-CHAIN AMINO ACID TRANSPORT SYSTEM PERMEASE"/>
    <property type="match status" value="1"/>
</dbReference>
<feature type="transmembrane region" description="Helical" evidence="6">
    <location>
        <begin position="220"/>
        <end position="245"/>
    </location>
</feature>
<dbReference type="Pfam" id="PF02653">
    <property type="entry name" value="BPD_transp_2"/>
    <property type="match status" value="1"/>
</dbReference>
<dbReference type="EMBL" id="QXIS01000032">
    <property type="protein sequence ID" value="RIE05867.1"/>
    <property type="molecule type" value="Genomic_DNA"/>
</dbReference>
<dbReference type="InterPro" id="IPR043428">
    <property type="entry name" value="LivM-like"/>
</dbReference>
<evidence type="ECO:0000256" key="6">
    <source>
        <dbReference type="SAM" id="Phobius"/>
    </source>
</evidence>
<feature type="transmembrane region" description="Helical" evidence="6">
    <location>
        <begin position="9"/>
        <end position="29"/>
    </location>
</feature>
<feature type="transmembrane region" description="Helical" evidence="6">
    <location>
        <begin position="41"/>
        <end position="62"/>
    </location>
</feature>
<evidence type="ECO:0000256" key="2">
    <source>
        <dbReference type="ARBA" id="ARBA00022475"/>
    </source>
</evidence>
<keyword evidence="4 6" id="KW-1133">Transmembrane helix</keyword>
<feature type="transmembrane region" description="Helical" evidence="6">
    <location>
        <begin position="257"/>
        <end position="282"/>
    </location>
</feature>
<feature type="transmembrane region" description="Helical" evidence="6">
    <location>
        <begin position="171"/>
        <end position="190"/>
    </location>
</feature>
<dbReference type="Proteomes" id="UP000266328">
    <property type="component" value="Unassembled WGS sequence"/>
</dbReference>
<protein>
    <submittedName>
        <fullName evidence="7">Branched-chain amino acid ABC transporter permease</fullName>
    </submittedName>
</protein>
<proteinExistence type="predicted"/>
<sequence>MTFLRTHRTLATVIAFALVYAVIKVLSILPLNNGDPLLNAYYIQLIMLAGINIVMTVSLGMVNGFTGQFSIGHAGFMAVGAYTSAMITTVWLHTSTANPWVGYPVFIVAILAGGLLAAAAGYLVGAPSLRLKGDYLAIVTLSANELIRTVIRVTEVLGGPRGLGGIPKFTTLEVVFVFTIVSVVLMRNYLFSSHGRSMKAVRDSEIAAESTGINTTRQKVFVFVFSAFFAGVSGGVFAHLLQFIHPDNFSFMKSLEYLIYLYVGGSTSISGAIVGPAIFTLLPELMRGLQKWRLVIYPLILILTMIFRTEGIMGLKEFSFILIPQRQRKEVSA</sequence>
<dbReference type="GO" id="GO:0005886">
    <property type="term" value="C:plasma membrane"/>
    <property type="evidence" value="ECO:0007669"/>
    <property type="project" value="UniProtKB-SubCell"/>
</dbReference>
<feature type="transmembrane region" description="Helical" evidence="6">
    <location>
        <begin position="294"/>
        <end position="315"/>
    </location>
</feature>
<keyword evidence="3 6" id="KW-0812">Transmembrane</keyword>
<feature type="transmembrane region" description="Helical" evidence="6">
    <location>
        <begin position="100"/>
        <end position="123"/>
    </location>
</feature>
<organism evidence="7 8">
    <name type="scientific">Candidatus Cryosericum terrychapinii</name>
    <dbReference type="NCBI Taxonomy" id="2290919"/>
    <lineage>
        <taxon>Bacteria</taxon>
        <taxon>Pseudomonadati</taxon>
        <taxon>Caldisericota/Cryosericota group</taxon>
        <taxon>Candidatus Cryosericota</taxon>
        <taxon>Candidatus Cryosericia</taxon>
        <taxon>Candidatus Cryosericales</taxon>
        <taxon>Candidatus Cryosericaceae</taxon>
        <taxon>Candidatus Cryosericum</taxon>
    </lineage>
</organism>
<evidence type="ECO:0000313" key="7">
    <source>
        <dbReference type="EMBL" id="RIE05867.1"/>
    </source>
</evidence>
<comment type="subcellular location">
    <subcellularLocation>
        <location evidence="1">Cell membrane</location>
        <topology evidence="1">Multi-pass membrane protein</topology>
    </subcellularLocation>
</comment>
<dbReference type="OrthoDB" id="9804361at2"/>
<gene>
    <name evidence="7" type="ORF">SMC7_05565</name>
</gene>
<comment type="caution">
    <text evidence="7">The sequence shown here is derived from an EMBL/GenBank/DDBJ whole genome shotgun (WGS) entry which is preliminary data.</text>
</comment>
<evidence type="ECO:0000313" key="8">
    <source>
        <dbReference type="Proteomes" id="UP000266328"/>
    </source>
</evidence>
<reference evidence="7 8" key="1">
    <citation type="submission" date="2018-09" db="EMBL/GenBank/DDBJ databases">
        <title>Discovery and Ecogenomic Context for Candidatus Cryosericales, a Global Caldiserica Order Active in Thawing Permafrost.</title>
        <authorList>
            <person name="Martinez M.A."/>
            <person name="Woodcroft B.J."/>
            <person name="Ignacio Espinoza J.C."/>
            <person name="Zayed A."/>
            <person name="Singleton C.M."/>
            <person name="Boyd J."/>
            <person name="Li Y.-F."/>
            <person name="Purvine S."/>
            <person name="Maughan H."/>
            <person name="Hodgkins S.B."/>
            <person name="Anderson D."/>
            <person name="Sederholm M."/>
            <person name="Temperton B."/>
            <person name="Saleska S.R."/>
            <person name="Tyson G.W."/>
            <person name="Rich V.I."/>
        </authorList>
    </citation>
    <scope>NUCLEOTIDE SEQUENCE [LARGE SCALE GENOMIC DNA]</scope>
    <source>
        <strain evidence="7 8">SMC7</strain>
    </source>
</reference>
<dbReference type="InterPro" id="IPR001851">
    <property type="entry name" value="ABC_transp_permease"/>
</dbReference>
<feature type="transmembrane region" description="Helical" evidence="6">
    <location>
        <begin position="74"/>
        <end position="94"/>
    </location>
</feature>
<feature type="transmembrane region" description="Helical" evidence="6">
    <location>
        <begin position="135"/>
        <end position="151"/>
    </location>
</feature>
<keyword evidence="8" id="KW-1185">Reference proteome</keyword>
<dbReference type="PANTHER" id="PTHR30482:SF10">
    <property type="entry name" value="HIGH-AFFINITY BRANCHED-CHAIN AMINO ACID TRANSPORT PROTEIN BRAE"/>
    <property type="match status" value="1"/>
</dbReference>
<keyword evidence="5 6" id="KW-0472">Membrane</keyword>
<dbReference type="RefSeq" id="WP_119089360.1">
    <property type="nucleotide sequence ID" value="NZ_QXIS01000032.1"/>
</dbReference>